<keyword evidence="1" id="KW-0812">Transmembrane</keyword>
<evidence type="ECO:0000313" key="3">
    <source>
        <dbReference type="Proteomes" id="UP000321534"/>
    </source>
</evidence>
<evidence type="ECO:0000313" key="2">
    <source>
        <dbReference type="EMBL" id="GEO30598.1"/>
    </source>
</evidence>
<feature type="transmembrane region" description="Helical" evidence="1">
    <location>
        <begin position="38"/>
        <end position="55"/>
    </location>
</feature>
<dbReference type="Proteomes" id="UP000321534">
    <property type="component" value="Unassembled WGS sequence"/>
</dbReference>
<dbReference type="AlphaFoldDB" id="A0A512D2A7"/>
<accession>A0A512D2A7</accession>
<reference evidence="2 3" key="1">
    <citation type="submission" date="2019-07" db="EMBL/GenBank/DDBJ databases">
        <title>Whole genome shotgun sequence of Terrabacter aerolatus NBRC 106305.</title>
        <authorList>
            <person name="Hosoyama A."/>
            <person name="Uohara A."/>
            <person name="Ohji S."/>
            <person name="Ichikawa N."/>
        </authorList>
    </citation>
    <scope>NUCLEOTIDE SEQUENCE [LARGE SCALE GENOMIC DNA]</scope>
    <source>
        <strain evidence="2 3">NBRC 106305</strain>
    </source>
</reference>
<protein>
    <submittedName>
        <fullName evidence="2">Uncharacterized protein</fullName>
    </submittedName>
</protein>
<gene>
    <name evidence="2" type="ORF">TAE01_24080</name>
</gene>
<dbReference type="RefSeq" id="WP_186815170.1">
    <property type="nucleotide sequence ID" value="NZ_BAAARO010000001.1"/>
</dbReference>
<keyword evidence="1" id="KW-0472">Membrane</keyword>
<organism evidence="2 3">
    <name type="scientific">Terrabacter aerolatus</name>
    <dbReference type="NCBI Taxonomy" id="422442"/>
    <lineage>
        <taxon>Bacteria</taxon>
        <taxon>Bacillati</taxon>
        <taxon>Actinomycetota</taxon>
        <taxon>Actinomycetes</taxon>
        <taxon>Micrococcales</taxon>
        <taxon>Intrasporangiaceae</taxon>
        <taxon>Terrabacter</taxon>
    </lineage>
</organism>
<name>A0A512D2A7_9MICO</name>
<keyword evidence="3" id="KW-1185">Reference proteome</keyword>
<proteinExistence type="predicted"/>
<evidence type="ECO:0000256" key="1">
    <source>
        <dbReference type="SAM" id="Phobius"/>
    </source>
</evidence>
<feature type="transmembrane region" description="Helical" evidence="1">
    <location>
        <begin position="62"/>
        <end position="81"/>
    </location>
</feature>
<feature type="transmembrane region" description="Helical" evidence="1">
    <location>
        <begin position="101"/>
        <end position="121"/>
    </location>
</feature>
<sequence>MNTLTRQPVRLLLVAAALVAAAAHVPVIGPHLEEAPYMGVLFILLTTACLVLAGVSLTSSHLAGPTLAGVVCGAAIIGYAATRLVAFPQLADDVGNWLEPLGVVAVVSEAVVVGAAVRLLTGGRDTAAAGSPVTRKDAGAAAARR</sequence>
<comment type="caution">
    <text evidence="2">The sequence shown here is derived from an EMBL/GenBank/DDBJ whole genome shotgun (WGS) entry which is preliminary data.</text>
</comment>
<keyword evidence="1" id="KW-1133">Transmembrane helix</keyword>
<dbReference type="EMBL" id="BJYX01000012">
    <property type="protein sequence ID" value="GEO30598.1"/>
    <property type="molecule type" value="Genomic_DNA"/>
</dbReference>